<evidence type="ECO:0000313" key="2">
    <source>
        <dbReference type="Proteomes" id="UP000239735"/>
    </source>
</evidence>
<dbReference type="OrthoDB" id="9801403at2"/>
<proteinExistence type="predicted"/>
<dbReference type="Proteomes" id="UP000239735">
    <property type="component" value="Unassembled WGS sequence"/>
</dbReference>
<organism evidence="1 2">
    <name type="scientific">Candidatus Sulfuritelmatomonas gaucii</name>
    <dbReference type="NCBI Taxonomy" id="2043161"/>
    <lineage>
        <taxon>Bacteria</taxon>
        <taxon>Pseudomonadati</taxon>
        <taxon>Acidobacteriota</taxon>
        <taxon>Terriglobia</taxon>
        <taxon>Terriglobales</taxon>
        <taxon>Acidobacteriaceae</taxon>
        <taxon>Candidatus Sulfuritelmatomonas</taxon>
    </lineage>
</organism>
<name>A0A2N9M692_9BACT</name>
<sequence>MTETAAVSVETLAEEMYQLVAECAGKKNLKAVDLTKEMIARHGDAACGKDDCKKAIRILIDSGRCIYSYLGGSYIQLPSKEGTE</sequence>
<reference evidence="2" key="1">
    <citation type="submission" date="2018-02" db="EMBL/GenBank/DDBJ databases">
        <authorList>
            <person name="Hausmann B."/>
        </authorList>
    </citation>
    <scope>NUCLEOTIDE SEQUENCE [LARGE SCALE GENOMIC DNA]</scope>
    <source>
        <strain evidence="2">Peat soil MAG SbA5</strain>
    </source>
</reference>
<dbReference type="InterPro" id="IPR036388">
    <property type="entry name" value="WH-like_DNA-bd_sf"/>
</dbReference>
<dbReference type="Gene3D" id="1.10.10.10">
    <property type="entry name" value="Winged helix-like DNA-binding domain superfamily/Winged helix DNA-binding domain"/>
    <property type="match status" value="1"/>
</dbReference>
<gene>
    <name evidence="1" type="primary">dsrD</name>
    <name evidence="1" type="ORF">SBA5_810003</name>
</gene>
<evidence type="ECO:0000313" key="1">
    <source>
        <dbReference type="EMBL" id="SPE30910.1"/>
    </source>
</evidence>
<protein>
    <submittedName>
        <fullName evidence="1">DsrD</fullName>
    </submittedName>
</protein>
<dbReference type="AlphaFoldDB" id="A0A2N9M692"/>
<accession>A0A2N9M692</accession>
<dbReference type="EMBL" id="OKRB01000143">
    <property type="protein sequence ID" value="SPE30910.1"/>
    <property type="molecule type" value="Genomic_DNA"/>
</dbReference>